<dbReference type="Gene3D" id="3.40.50.720">
    <property type="entry name" value="NAD(P)-binding Rossmann-like Domain"/>
    <property type="match status" value="1"/>
</dbReference>
<dbReference type="PANTHER" id="PTHR24320">
    <property type="entry name" value="RETINOL DEHYDROGENASE"/>
    <property type="match status" value="1"/>
</dbReference>
<name>A0A167ZU18_9HYPO</name>
<accession>A0A167ZU18</accession>
<reference evidence="4 5" key="1">
    <citation type="journal article" date="2016" name="Genome Biol. Evol.">
        <title>Divergent and convergent evolution of fungal pathogenicity.</title>
        <authorList>
            <person name="Shang Y."/>
            <person name="Xiao G."/>
            <person name="Zheng P."/>
            <person name="Cen K."/>
            <person name="Zhan S."/>
            <person name="Wang C."/>
        </authorList>
    </citation>
    <scope>NUCLEOTIDE SEQUENCE [LARGE SCALE GENOMIC DNA]</scope>
    <source>
        <strain evidence="4 5">RCEF 264</strain>
    </source>
</reference>
<dbReference type="EMBL" id="AZHD01000001">
    <property type="protein sequence ID" value="OAA67908.1"/>
    <property type="molecule type" value="Genomic_DNA"/>
</dbReference>
<keyword evidence="5" id="KW-1185">Reference proteome</keyword>
<evidence type="ECO:0000256" key="1">
    <source>
        <dbReference type="ARBA" id="ARBA00006484"/>
    </source>
</evidence>
<dbReference type="STRING" id="1081102.A0A167ZU18"/>
<dbReference type="PRINTS" id="PR00081">
    <property type="entry name" value="GDHRDH"/>
</dbReference>
<dbReference type="PRINTS" id="PR00080">
    <property type="entry name" value="SDRFAMILY"/>
</dbReference>
<sequence>MSGNLELVKSTPPADEIAAKLHSHMVGKTVVITGVSPSGIGQEAARVVAAHQPKLLLLASRNPKAVSEVIADIKARAEKAGQKDLAVEAVTLDLGDLKSVRAAAAAVLARTPVVDVLINNAAIMMLPTLETMPDAQGSTVERQFGTNHLGHFLFTNLLMPALRRSQAAHGGARIVNVTSSGYVGSPVVALDDPSLLTDTPANREAYDGFKAYAQSKTATILFTLGLTQRLANKNVLAFSLNPGAVGTTNLSRTVPKGVLQSLGWLLESGEINPDMPFYSTQQAVSNYLEAAYEPDMEKHNGAFIAYCTFVDDVLPYAKDPVSADKLWALSEKLVGEKFQY</sequence>
<organism evidence="4 5">
    <name type="scientific">Niveomyces insectorum RCEF 264</name>
    <dbReference type="NCBI Taxonomy" id="1081102"/>
    <lineage>
        <taxon>Eukaryota</taxon>
        <taxon>Fungi</taxon>
        <taxon>Dikarya</taxon>
        <taxon>Ascomycota</taxon>
        <taxon>Pezizomycotina</taxon>
        <taxon>Sordariomycetes</taxon>
        <taxon>Hypocreomycetidae</taxon>
        <taxon>Hypocreales</taxon>
        <taxon>Cordycipitaceae</taxon>
        <taxon>Niveomyces</taxon>
    </lineage>
</organism>
<dbReference type="PANTHER" id="PTHR24320:SF283">
    <property type="entry name" value="RETINOL DEHYDROGENASE 11"/>
    <property type="match status" value="1"/>
</dbReference>
<dbReference type="SUPFAM" id="SSF51735">
    <property type="entry name" value="NAD(P)-binding Rossmann-fold domains"/>
    <property type="match status" value="1"/>
</dbReference>
<dbReference type="InterPro" id="IPR002347">
    <property type="entry name" value="SDR_fam"/>
</dbReference>
<keyword evidence="2" id="KW-0560">Oxidoreductase</keyword>
<dbReference type="AlphaFoldDB" id="A0A167ZU18"/>
<evidence type="ECO:0000313" key="4">
    <source>
        <dbReference type="EMBL" id="OAA67908.1"/>
    </source>
</evidence>
<evidence type="ECO:0000256" key="2">
    <source>
        <dbReference type="ARBA" id="ARBA00023002"/>
    </source>
</evidence>
<dbReference type="InterPro" id="IPR036291">
    <property type="entry name" value="NAD(P)-bd_dom_sf"/>
</dbReference>
<gene>
    <name evidence="4" type="ORF">SPI_00103</name>
</gene>
<dbReference type="OrthoDB" id="191139at2759"/>
<comment type="similarity">
    <text evidence="1 3">Belongs to the short-chain dehydrogenases/reductases (SDR) family.</text>
</comment>
<proteinExistence type="inferred from homology"/>
<dbReference type="Proteomes" id="UP000076874">
    <property type="component" value="Unassembled WGS sequence"/>
</dbReference>
<protein>
    <submittedName>
        <fullName evidence="4">Short chain dehydrogenase reductase</fullName>
    </submittedName>
</protein>
<comment type="caution">
    <text evidence="4">The sequence shown here is derived from an EMBL/GenBank/DDBJ whole genome shotgun (WGS) entry which is preliminary data.</text>
</comment>
<dbReference type="Pfam" id="PF00106">
    <property type="entry name" value="adh_short"/>
    <property type="match status" value="1"/>
</dbReference>
<dbReference type="GO" id="GO:0016491">
    <property type="term" value="F:oxidoreductase activity"/>
    <property type="evidence" value="ECO:0007669"/>
    <property type="project" value="UniProtKB-KW"/>
</dbReference>
<evidence type="ECO:0000313" key="5">
    <source>
        <dbReference type="Proteomes" id="UP000076874"/>
    </source>
</evidence>
<evidence type="ECO:0000256" key="3">
    <source>
        <dbReference type="RuleBase" id="RU000363"/>
    </source>
</evidence>